<dbReference type="Proteomes" id="UP000324897">
    <property type="component" value="Chromosome 3"/>
</dbReference>
<name>A0A5J9TBP6_9POAL</name>
<keyword evidence="4" id="KW-1185">Reference proteome</keyword>
<feature type="transmembrane region" description="Helical" evidence="2">
    <location>
        <begin position="45"/>
        <end position="67"/>
    </location>
</feature>
<dbReference type="AlphaFoldDB" id="A0A5J9TBP6"/>
<feature type="non-terminal residue" evidence="3">
    <location>
        <position position="1"/>
    </location>
</feature>
<evidence type="ECO:0000256" key="1">
    <source>
        <dbReference type="SAM" id="MobiDB-lite"/>
    </source>
</evidence>
<sequence length="145" mass="15449">MAIMVEMQGAGRSSTTSRATPTTPLTTCRAPTLVKAKEYQRSSRICLCIGIIVPLLLVLLVIVPIAASKSLAAWVRRRGRPRPALAARGFGTKGNDAGEEDEGDDVLAARGNGTEATMRGKRTEGTCWRRGERGCPVTATTYDAS</sequence>
<feature type="region of interest" description="Disordered" evidence="1">
    <location>
        <begin position="84"/>
        <end position="110"/>
    </location>
</feature>
<proteinExistence type="predicted"/>
<keyword evidence="2" id="KW-1133">Transmembrane helix</keyword>
<comment type="caution">
    <text evidence="3">The sequence shown here is derived from an EMBL/GenBank/DDBJ whole genome shotgun (WGS) entry which is preliminary data.</text>
</comment>
<reference evidence="3 4" key="1">
    <citation type="journal article" date="2019" name="Sci. Rep.">
        <title>A high-quality genome of Eragrostis curvula grass provides insights into Poaceae evolution and supports new strategies to enhance forage quality.</title>
        <authorList>
            <person name="Carballo J."/>
            <person name="Santos B.A.C.M."/>
            <person name="Zappacosta D."/>
            <person name="Garbus I."/>
            <person name="Selva J.P."/>
            <person name="Gallo C.A."/>
            <person name="Diaz A."/>
            <person name="Albertini E."/>
            <person name="Caccamo M."/>
            <person name="Echenique V."/>
        </authorList>
    </citation>
    <scope>NUCLEOTIDE SEQUENCE [LARGE SCALE GENOMIC DNA]</scope>
    <source>
        <strain evidence="4">cv. Victoria</strain>
        <tissue evidence="3">Leaf</tissue>
    </source>
</reference>
<evidence type="ECO:0000313" key="4">
    <source>
        <dbReference type="Proteomes" id="UP000324897"/>
    </source>
</evidence>
<keyword evidence="2" id="KW-0472">Membrane</keyword>
<evidence type="ECO:0000256" key="2">
    <source>
        <dbReference type="SAM" id="Phobius"/>
    </source>
</evidence>
<organism evidence="3 4">
    <name type="scientific">Eragrostis curvula</name>
    <name type="common">weeping love grass</name>
    <dbReference type="NCBI Taxonomy" id="38414"/>
    <lineage>
        <taxon>Eukaryota</taxon>
        <taxon>Viridiplantae</taxon>
        <taxon>Streptophyta</taxon>
        <taxon>Embryophyta</taxon>
        <taxon>Tracheophyta</taxon>
        <taxon>Spermatophyta</taxon>
        <taxon>Magnoliopsida</taxon>
        <taxon>Liliopsida</taxon>
        <taxon>Poales</taxon>
        <taxon>Poaceae</taxon>
        <taxon>PACMAD clade</taxon>
        <taxon>Chloridoideae</taxon>
        <taxon>Eragrostideae</taxon>
        <taxon>Eragrostidinae</taxon>
        <taxon>Eragrostis</taxon>
    </lineage>
</organism>
<dbReference type="EMBL" id="RWGY01000039">
    <property type="protein sequence ID" value="TVU08729.1"/>
    <property type="molecule type" value="Genomic_DNA"/>
</dbReference>
<gene>
    <name evidence="3" type="ORF">EJB05_42141</name>
</gene>
<protein>
    <submittedName>
        <fullName evidence="3">Uncharacterized protein</fullName>
    </submittedName>
</protein>
<accession>A0A5J9TBP6</accession>
<dbReference type="Gramene" id="TVU08729">
    <property type="protein sequence ID" value="TVU08729"/>
    <property type="gene ID" value="EJB05_42141"/>
</dbReference>
<evidence type="ECO:0000313" key="3">
    <source>
        <dbReference type="EMBL" id="TVU08729.1"/>
    </source>
</evidence>
<keyword evidence="2" id="KW-0812">Transmembrane</keyword>